<evidence type="ECO:0000256" key="6">
    <source>
        <dbReference type="ARBA" id="ARBA00022840"/>
    </source>
</evidence>
<evidence type="ECO:0000256" key="3">
    <source>
        <dbReference type="ARBA" id="ARBA00022679"/>
    </source>
</evidence>
<evidence type="ECO:0000256" key="2">
    <source>
        <dbReference type="ARBA" id="ARBA00022553"/>
    </source>
</evidence>
<feature type="region of interest" description="Disordered" evidence="8">
    <location>
        <begin position="299"/>
        <end position="353"/>
    </location>
</feature>
<dbReference type="PROSITE" id="PS00108">
    <property type="entry name" value="PROTEIN_KINASE_ST"/>
    <property type="match status" value="2"/>
</dbReference>
<dbReference type="RefSeq" id="XP_017024134.2">
    <property type="nucleotide sequence ID" value="XM_017168645.3"/>
</dbReference>
<keyword evidence="11" id="KW-1185">Reference proteome</keyword>
<dbReference type="Proteomes" id="UP001652661">
    <property type="component" value="Chromosome X"/>
</dbReference>
<keyword evidence="4 7" id="KW-0547">Nucleotide-binding</keyword>
<dbReference type="SMART" id="SM00133">
    <property type="entry name" value="S_TK_X"/>
    <property type="match status" value="1"/>
</dbReference>
<keyword evidence="3" id="KW-0808">Transferase</keyword>
<dbReference type="PROSITE" id="PS00107">
    <property type="entry name" value="PROTEIN_KINASE_ATP"/>
    <property type="match status" value="1"/>
</dbReference>
<dbReference type="Gene3D" id="1.10.510.10">
    <property type="entry name" value="Transferase(Phosphotransferase) domain 1"/>
    <property type="match status" value="2"/>
</dbReference>
<feature type="compositionally biased region" description="Acidic residues" evidence="8">
    <location>
        <begin position="996"/>
        <end position="1075"/>
    </location>
</feature>
<dbReference type="Pfam" id="PF00069">
    <property type="entry name" value="Pkinase"/>
    <property type="match status" value="2"/>
</dbReference>
<evidence type="ECO:0000256" key="1">
    <source>
        <dbReference type="ARBA" id="ARBA00022527"/>
    </source>
</evidence>
<reference evidence="12" key="1">
    <citation type="submission" date="2025-08" db="UniProtKB">
        <authorList>
            <consortium name="RefSeq"/>
        </authorList>
    </citation>
    <scope>IDENTIFICATION</scope>
    <source>
        <strain evidence="12">14028-0561.14</strain>
        <tissue evidence="12">Whole fly</tissue>
    </source>
</reference>
<feature type="domain" description="Protein kinase" evidence="9">
    <location>
        <begin position="380"/>
        <end position="640"/>
    </location>
</feature>
<dbReference type="SUPFAM" id="SSF56112">
    <property type="entry name" value="Protein kinase-like (PK-like)"/>
    <property type="match status" value="2"/>
</dbReference>
<dbReference type="GO" id="GO:0005524">
    <property type="term" value="F:ATP binding"/>
    <property type="evidence" value="ECO:0007669"/>
    <property type="project" value="UniProtKB-KW"/>
</dbReference>
<dbReference type="PROSITE" id="PS50011">
    <property type="entry name" value="PROTEIN_KINASE_DOM"/>
    <property type="match status" value="2"/>
</dbReference>
<feature type="binding site" evidence="7">
    <location>
        <position position="412"/>
    </location>
    <ligand>
        <name>ATP</name>
        <dbReference type="ChEBI" id="CHEBI:30616"/>
    </ligand>
</feature>
<sequence length="1075" mass="123220">MSDQKDEKPKTNPEVEEPTPVAASSNGNKRRRESTPSSPPPAKKVKTSTDEEEEQPTSTSRLRKASDNKQQQKESDANKEVENGNHHNQGPKDEGDAIVEPRDDADEVVIISSDSSDEDDLDRYLDNNWLDLLENLVGDLPTNRERQSLEAASLHVNVASSESSADEAVNQDDGQAEQLDNDEFPHEEAENLVINEYDLQLREEQQYEARHEEPLNLVIGESVDRERQSLDTESLHVNVDLDENNSADDGQMAEQPDNDNTPYQDEEPVNLVIAAQQDEQPEELVDDNNEEGVLVIDEEHQQEDRADEEPESVVQNSHSPVYNEDTDSPEDEEPDSNRDAATDDPIDLNRTTHLNRLQRDTDLQNRVQLDTEMAVSFGDFQILRLIGEGAHGKVFLVRKRNGLDVGQVYAMKVISKMIPLRDWKSAERIKIERVILEAIQEVPFMVNLHYAFQSEHHLFLVTDFIQGGELYRRLQLEGPLPEAAVRLYVAELVLALEALHQANIVYRDLKLENILIDSEGHIVVADFGLATVLIAEKLNRTKSFCGTLSYMAPEVIVIGPDGYDTRVDWWSLGVFTLELLTSINPFALLSREEISQRIFHGNIELPLHLSEGARDFIRRLMETDINRRMGAEEIRAHEFLQGIDWSMLPQKQHNMPFRPTLEGIEDVSHFDTNFTSKPIELPLCEVALPSDLCMYNGFDYISPRLLEWRRDHDEEDVEFRNPEADIIPTLPDDTVLGRRLLNGASACGTCFLMDDNILVKIIHLSKFHVSEVDALMTFSHENIVHYYGTYRNSCEIWIMMEYLRGRDLFHAISSGQLNEELSRLLFRQMVSAVQHLHMHHFIHGDLKPENIVFANETDMTIKLVDFGLARYSRDFRQWEDYPRYTPLYAPPELITPHNNRRVAYTPAVDIYGLGVTLYCMIVGSGPYHYDLEVEHISQAEEQLLNRIQQEPFDQEAEGWLNASQALRDLVSWCLEKDPAARPSLVEILNSEWLREETEEDAGPVEVQEQVEDQVQDHEEDVQEEEDVEEEDSQEEEDAQEEEDVEEEDDEEEDALEEETVEEEDSEEEDVEEIED</sequence>
<feature type="compositionally biased region" description="Basic and acidic residues" evidence="8">
    <location>
        <begin position="1"/>
        <end position="13"/>
    </location>
</feature>
<dbReference type="PROSITE" id="PS51285">
    <property type="entry name" value="AGC_KINASE_CTER"/>
    <property type="match status" value="1"/>
</dbReference>
<accession>A0A6P4IKT4</accession>
<feature type="compositionally biased region" description="Low complexity" evidence="8">
    <location>
        <begin position="156"/>
        <end position="168"/>
    </location>
</feature>
<dbReference type="GO" id="GO:0004674">
    <property type="term" value="F:protein serine/threonine kinase activity"/>
    <property type="evidence" value="ECO:0007669"/>
    <property type="project" value="UniProtKB-KW"/>
</dbReference>
<dbReference type="PANTHER" id="PTHR24351">
    <property type="entry name" value="RIBOSOMAL PROTEIN S6 KINASE"/>
    <property type="match status" value="1"/>
</dbReference>
<feature type="compositionally biased region" description="Acidic residues" evidence="8">
    <location>
        <begin position="324"/>
        <end position="334"/>
    </location>
</feature>
<evidence type="ECO:0000256" key="5">
    <source>
        <dbReference type="ARBA" id="ARBA00022777"/>
    </source>
</evidence>
<feature type="region of interest" description="Disordered" evidence="8">
    <location>
        <begin position="995"/>
        <end position="1075"/>
    </location>
</feature>
<evidence type="ECO:0000259" key="10">
    <source>
        <dbReference type="PROSITE" id="PS51285"/>
    </source>
</evidence>
<keyword evidence="1" id="KW-0723">Serine/threonine-protein kinase</keyword>
<dbReference type="InterPro" id="IPR008271">
    <property type="entry name" value="Ser/Thr_kinase_AS"/>
</dbReference>
<dbReference type="SMART" id="SM00220">
    <property type="entry name" value="S_TKc"/>
    <property type="match status" value="2"/>
</dbReference>
<feature type="region of interest" description="Disordered" evidence="8">
    <location>
        <begin position="1"/>
        <end position="106"/>
    </location>
</feature>
<evidence type="ECO:0000256" key="4">
    <source>
        <dbReference type="ARBA" id="ARBA00022741"/>
    </source>
</evidence>
<keyword evidence="6 7" id="KW-0067">ATP-binding</keyword>
<feature type="compositionally biased region" description="Basic and acidic residues" evidence="8">
    <location>
        <begin position="64"/>
        <end position="102"/>
    </location>
</feature>
<dbReference type="InterPro" id="IPR011009">
    <property type="entry name" value="Kinase-like_dom_sf"/>
</dbReference>
<protein>
    <submittedName>
        <fullName evidence="12">Chromosomal serine/threonine-protein kinase JIL-1-like</fullName>
    </submittedName>
</protein>
<evidence type="ECO:0000313" key="11">
    <source>
        <dbReference type="Proteomes" id="UP001652661"/>
    </source>
</evidence>
<dbReference type="InterPro" id="IPR017441">
    <property type="entry name" value="Protein_kinase_ATP_BS"/>
</dbReference>
<gene>
    <name evidence="12" type="primary">LOC108075992</name>
</gene>
<name>A0A6P4IKT4_DROKI</name>
<evidence type="ECO:0000313" key="12">
    <source>
        <dbReference type="RefSeq" id="XP_017024134.2"/>
    </source>
</evidence>
<evidence type="ECO:0000256" key="7">
    <source>
        <dbReference type="PROSITE-ProRule" id="PRU10141"/>
    </source>
</evidence>
<dbReference type="OrthoDB" id="63267at2759"/>
<dbReference type="InterPro" id="IPR000719">
    <property type="entry name" value="Prot_kinase_dom"/>
</dbReference>
<feature type="region of interest" description="Disordered" evidence="8">
    <location>
        <begin position="154"/>
        <end position="178"/>
    </location>
</feature>
<dbReference type="InterPro" id="IPR000961">
    <property type="entry name" value="AGC-kinase_C"/>
</dbReference>
<dbReference type="GeneID" id="108075992"/>
<dbReference type="Gene3D" id="3.30.200.20">
    <property type="entry name" value="Phosphorylase Kinase, domain 1"/>
    <property type="match status" value="2"/>
</dbReference>
<keyword evidence="2" id="KW-0597">Phosphoprotein</keyword>
<organism evidence="11 12">
    <name type="scientific">Drosophila kikkawai</name>
    <name type="common">Fruit fly</name>
    <dbReference type="NCBI Taxonomy" id="30033"/>
    <lineage>
        <taxon>Eukaryota</taxon>
        <taxon>Metazoa</taxon>
        <taxon>Ecdysozoa</taxon>
        <taxon>Arthropoda</taxon>
        <taxon>Hexapoda</taxon>
        <taxon>Insecta</taxon>
        <taxon>Pterygota</taxon>
        <taxon>Neoptera</taxon>
        <taxon>Endopterygota</taxon>
        <taxon>Diptera</taxon>
        <taxon>Brachycera</taxon>
        <taxon>Muscomorpha</taxon>
        <taxon>Ephydroidea</taxon>
        <taxon>Drosophilidae</taxon>
        <taxon>Drosophila</taxon>
        <taxon>Sophophora</taxon>
    </lineage>
</organism>
<feature type="domain" description="AGC-kinase C-terminal" evidence="10">
    <location>
        <begin position="641"/>
        <end position="710"/>
    </location>
</feature>
<feature type="region of interest" description="Disordered" evidence="8">
    <location>
        <begin position="228"/>
        <end position="265"/>
    </location>
</feature>
<proteinExistence type="predicted"/>
<evidence type="ECO:0000259" key="9">
    <source>
        <dbReference type="PROSITE" id="PS50011"/>
    </source>
</evidence>
<keyword evidence="5" id="KW-0418">Kinase</keyword>
<evidence type="ECO:0000256" key="8">
    <source>
        <dbReference type="SAM" id="MobiDB-lite"/>
    </source>
</evidence>
<dbReference type="AlphaFoldDB" id="A0A6P4IKT4"/>
<feature type="domain" description="Protein kinase" evidence="9">
    <location>
        <begin position="734"/>
        <end position="993"/>
    </location>
</feature>